<gene>
    <name evidence="1" type="ORF">I3X05_10290</name>
</gene>
<proteinExistence type="predicted"/>
<dbReference type="Proteomes" id="UP000594435">
    <property type="component" value="Chromosome 1"/>
</dbReference>
<dbReference type="RefSeq" id="WP_045571863.1">
    <property type="nucleotide sequence ID" value="NZ_CP065217.1"/>
</dbReference>
<protein>
    <submittedName>
        <fullName evidence="1">Uncharacterized protein</fullName>
    </submittedName>
</protein>
<evidence type="ECO:0000313" key="1">
    <source>
        <dbReference type="EMBL" id="QPL52408.1"/>
    </source>
</evidence>
<name>A0AAJ4I937_9VIBR</name>
<dbReference type="EMBL" id="CP065217">
    <property type="protein sequence ID" value="QPL52408.1"/>
    <property type="molecule type" value="Genomic_DNA"/>
</dbReference>
<accession>A0AAJ4I937</accession>
<dbReference type="AlphaFoldDB" id="A0AAJ4I937"/>
<sequence>MAIHEAPSMRDRIYVGTHGNVALALVNVQLSAIAANDEIQVIELEIGMKITGFRVITTGIGAGVTADIKVGEKVVKAGIALSGAKAESILIPTEYTESKQPLALVIKGAEANGTVTLGVEYLAEGY</sequence>
<reference evidence="1 2" key="1">
    <citation type="submission" date="2020-11" db="EMBL/GenBank/DDBJ databases">
        <title>Complete and Circularized Genome Assembly of a human isolate of Vibrio navarrensis biotype pommerensis with MiSeq and MinION Sequence Data.</title>
        <authorList>
            <person name="Schwartz K."/>
            <person name="Borowiak M."/>
            <person name="Deneke C."/>
            <person name="Balau V."/>
            <person name="Metelmann C."/>
            <person name="Strauch E."/>
        </authorList>
    </citation>
    <scope>NUCLEOTIDE SEQUENCE [LARGE SCALE GENOMIC DNA]</scope>
    <source>
        <strain evidence="1 2">20-VB00237</strain>
    </source>
</reference>
<evidence type="ECO:0000313" key="2">
    <source>
        <dbReference type="Proteomes" id="UP000594435"/>
    </source>
</evidence>
<organism evidence="1 2">
    <name type="scientific">Vibrio navarrensis</name>
    <dbReference type="NCBI Taxonomy" id="29495"/>
    <lineage>
        <taxon>Bacteria</taxon>
        <taxon>Pseudomonadati</taxon>
        <taxon>Pseudomonadota</taxon>
        <taxon>Gammaproteobacteria</taxon>
        <taxon>Vibrionales</taxon>
        <taxon>Vibrionaceae</taxon>
        <taxon>Vibrio</taxon>
    </lineage>
</organism>